<keyword evidence="1" id="KW-0812">Transmembrane</keyword>
<dbReference type="Proteomes" id="UP001596203">
    <property type="component" value="Unassembled WGS sequence"/>
</dbReference>
<evidence type="ECO:0000256" key="1">
    <source>
        <dbReference type="SAM" id="Phobius"/>
    </source>
</evidence>
<keyword evidence="1" id="KW-1133">Transmembrane helix</keyword>
<comment type="caution">
    <text evidence="2">The sequence shown here is derived from an EMBL/GenBank/DDBJ whole genome shotgun (WGS) entry which is preliminary data.</text>
</comment>
<dbReference type="EMBL" id="JBHSPR010000010">
    <property type="protein sequence ID" value="MFC6017239.1"/>
    <property type="molecule type" value="Genomic_DNA"/>
</dbReference>
<keyword evidence="3" id="KW-1185">Reference proteome</keyword>
<reference evidence="3" key="1">
    <citation type="journal article" date="2019" name="Int. J. Syst. Evol. Microbiol.">
        <title>The Global Catalogue of Microorganisms (GCM) 10K type strain sequencing project: providing services to taxonomists for standard genome sequencing and annotation.</title>
        <authorList>
            <consortium name="The Broad Institute Genomics Platform"/>
            <consortium name="The Broad Institute Genome Sequencing Center for Infectious Disease"/>
            <person name="Wu L."/>
            <person name="Ma J."/>
        </authorList>
    </citation>
    <scope>NUCLEOTIDE SEQUENCE [LARGE SCALE GENOMIC DNA]</scope>
    <source>
        <strain evidence="3">ZS-35-S2</strain>
    </source>
</reference>
<name>A0ABW1K8R9_9ACTN</name>
<sequence length="85" mass="8540">MSKVTEEQQPDQRNRVLDALLGPGHPVMVSLSAVGTVIAAVVIVVMLANSPDVSVGDGIAAVFVGAAAAVSLIGAVATFSGRRGR</sequence>
<feature type="transmembrane region" description="Helical" evidence="1">
    <location>
        <begin position="59"/>
        <end position="79"/>
    </location>
</feature>
<evidence type="ECO:0000313" key="2">
    <source>
        <dbReference type="EMBL" id="MFC6017239.1"/>
    </source>
</evidence>
<gene>
    <name evidence="2" type="ORF">ACFP2T_13605</name>
</gene>
<organism evidence="2 3">
    <name type="scientific">Plantactinospora solaniradicis</name>
    <dbReference type="NCBI Taxonomy" id="1723736"/>
    <lineage>
        <taxon>Bacteria</taxon>
        <taxon>Bacillati</taxon>
        <taxon>Actinomycetota</taxon>
        <taxon>Actinomycetes</taxon>
        <taxon>Micromonosporales</taxon>
        <taxon>Micromonosporaceae</taxon>
        <taxon>Plantactinospora</taxon>
    </lineage>
</organism>
<keyword evidence="1" id="KW-0472">Membrane</keyword>
<accession>A0ABW1K8R9</accession>
<protein>
    <submittedName>
        <fullName evidence="2">Uncharacterized protein</fullName>
    </submittedName>
</protein>
<proteinExistence type="predicted"/>
<feature type="transmembrane region" description="Helical" evidence="1">
    <location>
        <begin position="27"/>
        <end position="47"/>
    </location>
</feature>
<evidence type="ECO:0000313" key="3">
    <source>
        <dbReference type="Proteomes" id="UP001596203"/>
    </source>
</evidence>
<dbReference type="RefSeq" id="WP_377421353.1">
    <property type="nucleotide sequence ID" value="NZ_JBHSPR010000010.1"/>
</dbReference>